<keyword evidence="2" id="KW-1185">Reference proteome</keyword>
<gene>
    <name evidence="1" type="ORF">PATL70BA_1186</name>
</gene>
<proteinExistence type="predicted"/>
<organism evidence="1 2">
    <name type="scientific">Petrocella atlantisensis</name>
    <dbReference type="NCBI Taxonomy" id="2173034"/>
    <lineage>
        <taxon>Bacteria</taxon>
        <taxon>Bacillati</taxon>
        <taxon>Bacillota</taxon>
        <taxon>Clostridia</taxon>
        <taxon>Lachnospirales</taxon>
        <taxon>Vallitaleaceae</taxon>
        <taxon>Petrocella</taxon>
    </lineage>
</organism>
<reference evidence="1 2" key="1">
    <citation type="submission" date="2018-09" db="EMBL/GenBank/DDBJ databases">
        <authorList>
            <person name="Postec A."/>
        </authorList>
    </citation>
    <scope>NUCLEOTIDE SEQUENCE [LARGE SCALE GENOMIC DNA]</scope>
    <source>
        <strain evidence="1">70B-A</strain>
    </source>
</reference>
<dbReference type="KEGG" id="cbar:PATL70BA_1186"/>
<dbReference type="RefSeq" id="WP_125136462.1">
    <property type="nucleotide sequence ID" value="NZ_LR130778.1"/>
</dbReference>
<protein>
    <submittedName>
        <fullName evidence="1">Uncharacterized protein</fullName>
    </submittedName>
</protein>
<dbReference type="AlphaFoldDB" id="A0A3P7RWK3"/>
<dbReference type="EMBL" id="LR130778">
    <property type="protein sequence ID" value="VDN47062.1"/>
    <property type="molecule type" value="Genomic_DNA"/>
</dbReference>
<sequence length="344" mass="40164">MCKIAFMPYINSFLPSKIGSYHLWSFDTEADKYVHDESVKVQIQKILNIHYERKISRKSAEDVIINNMMMITPDDYIQKGYTYSEDDVSNIISISHIIAFSGICEYRNSSGNSDGFKLMIYKTNSSSKGFSIYNQMFSNIDYVKLLKPYTATNHLYNYSPSSLVETIGNSLSSRGTNPDVVRILRALELFYYASSMDELSSNESRILNLTMCFEVLLDFKNKLDFARQLDKMLMGKTVVKETRTLKWRGKELVETLSITAWWGFDLYDLRNDIVHCNQIDWQNKKYGYIYHRVGIGGKFLKSLIADKLEEHNFFDNHISYSFTRDYEFDKLLVDMKETLKEENL</sequence>
<evidence type="ECO:0000313" key="2">
    <source>
        <dbReference type="Proteomes" id="UP000279029"/>
    </source>
</evidence>
<dbReference type="Proteomes" id="UP000279029">
    <property type="component" value="Chromosome"/>
</dbReference>
<name>A0A3P7RWK3_9FIRM</name>
<evidence type="ECO:0000313" key="1">
    <source>
        <dbReference type="EMBL" id="VDN47062.1"/>
    </source>
</evidence>
<accession>A0A3P7RWK3</accession>